<dbReference type="RefSeq" id="WP_200172267.1">
    <property type="nucleotide sequence ID" value="NZ_BAABKQ010000001.1"/>
</dbReference>
<name>A0ABP9CZ74_9ACTN</name>
<sequence>MLTDLIALIGTMKFEHPWLEDDFIEESQRIAHTDPGKKHHHVPRMYIQRWNVDGKVQPVQVDAQQAHQPQSPKEVAHQKNFYSLPAVDGTMDLPLKWIETHLGRIESECAHHLDALAAWGAGVVSDTALKRDLSIFLGLQVTRTVSNRQRTLVLVKGPDRAKRLFLKKANPQWSSAQIEESMNRRQDDPKHEALDLMISDVRNVVADALYQREWAVYRTESPLVTGDDPVVFLAGSPLPRSTSVGAMGSAVVLYSVGPHCLLAMLRPGLQHKGPYKLDTAETLSINTEIVAAATKTVFERPGDDIAVNIVVPTRAVVAELDDMQVHNLGDTEALQYLLQAATPHTRWTVDESAAPSWPVPRWYAG</sequence>
<accession>A0ABP9CZ74</accession>
<organism evidence="1 2">
    <name type="scientific">Tomitella cavernea</name>
    <dbReference type="NCBI Taxonomy" id="1387982"/>
    <lineage>
        <taxon>Bacteria</taxon>
        <taxon>Bacillati</taxon>
        <taxon>Actinomycetota</taxon>
        <taxon>Actinomycetes</taxon>
        <taxon>Mycobacteriales</taxon>
        <taxon>Tomitella</taxon>
    </lineage>
</organism>
<protein>
    <recommendedName>
        <fullName evidence="3">DUF4238 domain-containing protein</fullName>
    </recommendedName>
</protein>
<dbReference type="Proteomes" id="UP001500839">
    <property type="component" value="Unassembled WGS sequence"/>
</dbReference>
<proteinExistence type="predicted"/>
<reference evidence="2" key="1">
    <citation type="journal article" date="2019" name="Int. J. Syst. Evol. Microbiol.">
        <title>The Global Catalogue of Microorganisms (GCM) 10K type strain sequencing project: providing services to taxonomists for standard genome sequencing and annotation.</title>
        <authorList>
            <consortium name="The Broad Institute Genomics Platform"/>
            <consortium name="The Broad Institute Genome Sequencing Center for Infectious Disease"/>
            <person name="Wu L."/>
            <person name="Ma J."/>
        </authorList>
    </citation>
    <scope>NUCLEOTIDE SEQUENCE [LARGE SCALE GENOMIC DNA]</scope>
    <source>
        <strain evidence="2">JCM 18542</strain>
    </source>
</reference>
<gene>
    <name evidence="1" type="ORF">GCM10023353_35020</name>
</gene>
<dbReference type="InterPro" id="IPR025332">
    <property type="entry name" value="DUF4238"/>
</dbReference>
<evidence type="ECO:0000313" key="2">
    <source>
        <dbReference type="Proteomes" id="UP001500839"/>
    </source>
</evidence>
<dbReference type="Pfam" id="PF14022">
    <property type="entry name" value="DUF4238"/>
    <property type="match status" value="1"/>
</dbReference>
<dbReference type="EMBL" id="BAABKQ010000001">
    <property type="protein sequence ID" value="GAA4823329.1"/>
    <property type="molecule type" value="Genomic_DNA"/>
</dbReference>
<evidence type="ECO:0008006" key="3">
    <source>
        <dbReference type="Google" id="ProtNLM"/>
    </source>
</evidence>
<keyword evidence="2" id="KW-1185">Reference proteome</keyword>
<evidence type="ECO:0000313" key="1">
    <source>
        <dbReference type="EMBL" id="GAA4823329.1"/>
    </source>
</evidence>
<comment type="caution">
    <text evidence="1">The sequence shown here is derived from an EMBL/GenBank/DDBJ whole genome shotgun (WGS) entry which is preliminary data.</text>
</comment>